<protein>
    <submittedName>
        <fullName evidence="8">DNA-binding response regulator</fullName>
    </submittedName>
</protein>
<dbReference type="PRINTS" id="PR00038">
    <property type="entry name" value="HTHLUXR"/>
</dbReference>
<organism evidence="8 9">
    <name type="scientific">Chitinimonas prasina</name>
    <dbReference type="NCBI Taxonomy" id="1434937"/>
    <lineage>
        <taxon>Bacteria</taxon>
        <taxon>Pseudomonadati</taxon>
        <taxon>Pseudomonadota</taxon>
        <taxon>Betaproteobacteria</taxon>
        <taxon>Neisseriales</taxon>
        <taxon>Chitinibacteraceae</taxon>
        <taxon>Chitinimonas</taxon>
    </lineage>
</organism>
<reference evidence="9" key="1">
    <citation type="journal article" date="2019" name="Int. J. Syst. Evol. Microbiol.">
        <title>The Global Catalogue of Microorganisms (GCM) 10K type strain sequencing project: providing services to taxonomists for standard genome sequencing and annotation.</title>
        <authorList>
            <consortium name="The Broad Institute Genomics Platform"/>
            <consortium name="The Broad Institute Genome Sequencing Center for Infectious Disease"/>
            <person name="Wu L."/>
            <person name="Ma J."/>
        </authorList>
    </citation>
    <scope>NUCLEOTIDE SEQUENCE [LARGE SCALE GENOMIC DNA]</scope>
    <source>
        <strain evidence="9">NBRC 110044</strain>
    </source>
</reference>
<feature type="modified residue" description="4-aspartylphosphate" evidence="5">
    <location>
        <position position="60"/>
    </location>
</feature>
<dbReference type="InterPro" id="IPR039420">
    <property type="entry name" value="WalR-like"/>
</dbReference>
<keyword evidence="2" id="KW-0805">Transcription regulation</keyword>
<proteinExistence type="predicted"/>
<dbReference type="PROSITE" id="PS50110">
    <property type="entry name" value="RESPONSE_REGULATORY"/>
    <property type="match status" value="1"/>
</dbReference>
<name>A0ABQ5YII3_9NEIS</name>
<dbReference type="InterPro" id="IPR016032">
    <property type="entry name" value="Sig_transdc_resp-reg_C-effctor"/>
</dbReference>
<gene>
    <name evidence="8" type="ORF">GCM10007907_36160</name>
</gene>
<dbReference type="GO" id="GO:0003677">
    <property type="term" value="F:DNA binding"/>
    <property type="evidence" value="ECO:0007669"/>
    <property type="project" value="UniProtKB-KW"/>
</dbReference>
<feature type="domain" description="Response regulatory" evidence="7">
    <location>
        <begin position="10"/>
        <end position="125"/>
    </location>
</feature>
<dbReference type="EMBL" id="BSOG01000005">
    <property type="protein sequence ID" value="GLR14826.1"/>
    <property type="molecule type" value="Genomic_DNA"/>
</dbReference>
<dbReference type="SUPFAM" id="SSF52172">
    <property type="entry name" value="CheY-like"/>
    <property type="match status" value="1"/>
</dbReference>
<dbReference type="InterPro" id="IPR011006">
    <property type="entry name" value="CheY-like_superfamily"/>
</dbReference>
<keyword evidence="4" id="KW-0804">Transcription</keyword>
<dbReference type="CDD" id="cd06170">
    <property type="entry name" value="LuxR_C_like"/>
    <property type="match status" value="1"/>
</dbReference>
<dbReference type="PANTHER" id="PTHR43214">
    <property type="entry name" value="TWO-COMPONENT RESPONSE REGULATOR"/>
    <property type="match status" value="1"/>
</dbReference>
<dbReference type="CDD" id="cd17535">
    <property type="entry name" value="REC_NarL-like"/>
    <property type="match status" value="1"/>
</dbReference>
<evidence type="ECO:0000313" key="8">
    <source>
        <dbReference type="EMBL" id="GLR14826.1"/>
    </source>
</evidence>
<evidence type="ECO:0000256" key="5">
    <source>
        <dbReference type="PROSITE-ProRule" id="PRU00169"/>
    </source>
</evidence>
<keyword evidence="9" id="KW-1185">Reference proteome</keyword>
<evidence type="ECO:0000256" key="3">
    <source>
        <dbReference type="ARBA" id="ARBA00023125"/>
    </source>
</evidence>
<keyword evidence="1 5" id="KW-0597">Phosphoprotein</keyword>
<dbReference type="SUPFAM" id="SSF46894">
    <property type="entry name" value="C-terminal effector domain of the bipartite response regulators"/>
    <property type="match status" value="1"/>
</dbReference>
<dbReference type="SMART" id="SM00448">
    <property type="entry name" value="REC"/>
    <property type="match status" value="1"/>
</dbReference>
<accession>A0ABQ5YII3</accession>
<dbReference type="InterPro" id="IPR001789">
    <property type="entry name" value="Sig_transdc_resp-reg_receiver"/>
</dbReference>
<feature type="domain" description="HTH luxR-type" evidence="6">
    <location>
        <begin position="144"/>
        <end position="209"/>
    </location>
</feature>
<comment type="caution">
    <text evidence="8">The sequence shown here is derived from an EMBL/GenBank/DDBJ whole genome shotgun (WGS) entry which is preliminary data.</text>
</comment>
<evidence type="ECO:0000313" key="9">
    <source>
        <dbReference type="Proteomes" id="UP001156706"/>
    </source>
</evidence>
<dbReference type="PANTHER" id="PTHR43214:SF41">
    <property type="entry name" value="NITRATE_NITRITE RESPONSE REGULATOR PROTEIN NARP"/>
    <property type="match status" value="1"/>
</dbReference>
<dbReference type="Pfam" id="PF00072">
    <property type="entry name" value="Response_reg"/>
    <property type="match status" value="1"/>
</dbReference>
<evidence type="ECO:0000256" key="4">
    <source>
        <dbReference type="ARBA" id="ARBA00023163"/>
    </source>
</evidence>
<dbReference type="PROSITE" id="PS50043">
    <property type="entry name" value="HTH_LUXR_2"/>
    <property type="match status" value="1"/>
</dbReference>
<dbReference type="Proteomes" id="UP001156706">
    <property type="component" value="Unassembled WGS sequence"/>
</dbReference>
<evidence type="ECO:0000259" key="6">
    <source>
        <dbReference type="PROSITE" id="PS50043"/>
    </source>
</evidence>
<dbReference type="Gene3D" id="3.40.50.2300">
    <property type="match status" value="1"/>
</dbReference>
<keyword evidence="3 8" id="KW-0238">DNA-binding</keyword>
<evidence type="ECO:0000256" key="1">
    <source>
        <dbReference type="ARBA" id="ARBA00022553"/>
    </source>
</evidence>
<dbReference type="SMART" id="SM00421">
    <property type="entry name" value="HTH_LUXR"/>
    <property type="match status" value="1"/>
</dbReference>
<evidence type="ECO:0000259" key="7">
    <source>
        <dbReference type="PROSITE" id="PS50110"/>
    </source>
</evidence>
<dbReference type="Pfam" id="PF00196">
    <property type="entry name" value="GerE"/>
    <property type="match status" value="1"/>
</dbReference>
<dbReference type="InterPro" id="IPR000792">
    <property type="entry name" value="Tscrpt_reg_LuxR_C"/>
</dbReference>
<sequence>MQEAKTQRYRVVIADDHLLVRKGIRTLVEELGHEVVAEVDEGIAAVAAVLALKPDLALVDIAMPGLSGIEVVLRVAVSLPGVRLLYLSGLSDKEAVIQALRAGADGYLLKDFLLDDLAVALQTVMRGERYVSPSLPVAIHQALEGSEEPLLTSRQIEVLRGLADGLTLKQIARAMNVSPKTVEFHRAKLSERLGIRDIPGLARYAARMGLVGGR</sequence>
<evidence type="ECO:0000256" key="2">
    <source>
        <dbReference type="ARBA" id="ARBA00023015"/>
    </source>
</evidence>
<dbReference type="InterPro" id="IPR058245">
    <property type="entry name" value="NreC/VraR/RcsB-like_REC"/>
</dbReference>